<gene>
    <name evidence="2" type="ORF">RIF29_00875</name>
</gene>
<organism evidence="2 3">
    <name type="scientific">Crotalaria pallida</name>
    <name type="common">Smooth rattlebox</name>
    <name type="synonym">Crotalaria striata</name>
    <dbReference type="NCBI Taxonomy" id="3830"/>
    <lineage>
        <taxon>Eukaryota</taxon>
        <taxon>Viridiplantae</taxon>
        <taxon>Streptophyta</taxon>
        <taxon>Embryophyta</taxon>
        <taxon>Tracheophyta</taxon>
        <taxon>Spermatophyta</taxon>
        <taxon>Magnoliopsida</taxon>
        <taxon>eudicotyledons</taxon>
        <taxon>Gunneridae</taxon>
        <taxon>Pentapetalae</taxon>
        <taxon>rosids</taxon>
        <taxon>fabids</taxon>
        <taxon>Fabales</taxon>
        <taxon>Fabaceae</taxon>
        <taxon>Papilionoideae</taxon>
        <taxon>50 kb inversion clade</taxon>
        <taxon>genistoids sensu lato</taxon>
        <taxon>core genistoids</taxon>
        <taxon>Crotalarieae</taxon>
        <taxon>Crotalaria</taxon>
    </lineage>
</organism>
<feature type="signal peptide" evidence="1">
    <location>
        <begin position="1"/>
        <end position="17"/>
    </location>
</feature>
<evidence type="ECO:0000313" key="2">
    <source>
        <dbReference type="EMBL" id="KAK7287594.1"/>
    </source>
</evidence>
<name>A0AAN9IWS3_CROPI</name>
<evidence type="ECO:0000256" key="1">
    <source>
        <dbReference type="SAM" id="SignalP"/>
    </source>
</evidence>
<keyword evidence="1" id="KW-0732">Signal</keyword>
<reference evidence="2 3" key="1">
    <citation type="submission" date="2024-01" db="EMBL/GenBank/DDBJ databases">
        <title>The genomes of 5 underutilized Papilionoideae crops provide insights into root nodulation and disease resistanc.</title>
        <authorList>
            <person name="Yuan L."/>
        </authorList>
    </citation>
    <scope>NUCLEOTIDE SEQUENCE [LARGE SCALE GENOMIC DNA]</scope>
    <source>
        <strain evidence="2">ZHUSHIDOU_FW_LH</strain>
        <tissue evidence="2">Leaf</tissue>
    </source>
</reference>
<accession>A0AAN9IWS3</accession>
<keyword evidence="3" id="KW-1185">Reference proteome</keyword>
<evidence type="ECO:0000313" key="3">
    <source>
        <dbReference type="Proteomes" id="UP001372338"/>
    </source>
</evidence>
<dbReference type="AlphaFoldDB" id="A0AAN9IWS3"/>
<feature type="chain" id="PRO_5042875069" evidence="1">
    <location>
        <begin position="18"/>
        <end position="113"/>
    </location>
</feature>
<comment type="caution">
    <text evidence="2">The sequence shown here is derived from an EMBL/GenBank/DDBJ whole genome shotgun (WGS) entry which is preliminary data.</text>
</comment>
<protein>
    <submittedName>
        <fullName evidence="2">Uncharacterized protein</fullName>
    </submittedName>
</protein>
<sequence length="113" mass="12435">MIITISLLHGLSLTAVSFLRSSLLRPFFPPFSASILHSLSSLRTLRPLLPPFSVKFQTTTCSVLTVSTLIISTLPLSSIAHRFSLSKTPEILELSKEIKEKLKEADQCGIIVI</sequence>
<proteinExistence type="predicted"/>
<dbReference type="Proteomes" id="UP001372338">
    <property type="component" value="Unassembled WGS sequence"/>
</dbReference>
<dbReference type="EMBL" id="JAYWIO010000001">
    <property type="protein sequence ID" value="KAK7287594.1"/>
    <property type="molecule type" value="Genomic_DNA"/>
</dbReference>